<reference evidence="6" key="1">
    <citation type="submission" date="2022-01" db="EMBL/GenBank/DDBJ databases">
        <authorList>
            <person name="King R."/>
        </authorList>
    </citation>
    <scope>NUCLEOTIDE SEQUENCE</scope>
</reference>
<dbReference type="GO" id="GO:0003714">
    <property type="term" value="F:transcription corepressor activity"/>
    <property type="evidence" value="ECO:0007669"/>
    <property type="project" value="TreeGrafter"/>
</dbReference>
<keyword evidence="4" id="KW-0175">Coiled coil</keyword>
<dbReference type="GO" id="GO:0042273">
    <property type="term" value="P:ribosomal large subunit biogenesis"/>
    <property type="evidence" value="ECO:0007669"/>
    <property type="project" value="TreeGrafter"/>
</dbReference>
<keyword evidence="7" id="KW-1185">Reference proteome</keyword>
<dbReference type="InterPro" id="IPR005343">
    <property type="entry name" value="Noc2"/>
</dbReference>
<gene>
    <name evidence="6" type="ORF">PHYEVI_LOCUS3441</name>
</gene>
<feature type="region of interest" description="Disordered" evidence="5">
    <location>
        <begin position="131"/>
        <end position="172"/>
    </location>
</feature>
<feature type="compositionally biased region" description="Basic residues" evidence="5">
    <location>
        <begin position="1"/>
        <end position="30"/>
    </location>
</feature>
<dbReference type="GO" id="GO:0030691">
    <property type="term" value="C:Noc2p-Noc3p complex"/>
    <property type="evidence" value="ECO:0007669"/>
    <property type="project" value="TreeGrafter"/>
</dbReference>
<feature type="compositionally biased region" description="Acidic residues" evidence="5">
    <location>
        <begin position="155"/>
        <end position="166"/>
    </location>
</feature>
<feature type="compositionally biased region" description="Polar residues" evidence="5">
    <location>
        <begin position="712"/>
        <end position="726"/>
    </location>
</feature>
<feature type="compositionally biased region" description="Acidic residues" evidence="5">
    <location>
        <begin position="131"/>
        <end position="141"/>
    </location>
</feature>
<dbReference type="EMBL" id="OU900106">
    <property type="protein sequence ID" value="CAG9857031.1"/>
    <property type="molecule type" value="Genomic_DNA"/>
</dbReference>
<dbReference type="GO" id="GO:0005730">
    <property type="term" value="C:nucleolus"/>
    <property type="evidence" value="ECO:0007669"/>
    <property type="project" value="TreeGrafter"/>
</dbReference>
<evidence type="ECO:0000313" key="6">
    <source>
        <dbReference type="EMBL" id="CAG9857031.1"/>
    </source>
</evidence>
<comment type="subcellular location">
    <subcellularLocation>
        <location evidence="1">Nucleus</location>
    </subcellularLocation>
</comment>
<feature type="region of interest" description="Disordered" evidence="5">
    <location>
        <begin position="673"/>
        <end position="726"/>
    </location>
</feature>
<feature type="compositionally biased region" description="Basic and acidic residues" evidence="5">
    <location>
        <begin position="95"/>
        <end position="112"/>
    </location>
</feature>
<evidence type="ECO:0008006" key="8">
    <source>
        <dbReference type="Google" id="ProtNLM"/>
    </source>
</evidence>
<dbReference type="GO" id="GO:0005654">
    <property type="term" value="C:nucleoplasm"/>
    <property type="evidence" value="ECO:0007669"/>
    <property type="project" value="TreeGrafter"/>
</dbReference>
<dbReference type="SUPFAM" id="SSF48371">
    <property type="entry name" value="ARM repeat"/>
    <property type="match status" value="1"/>
</dbReference>
<feature type="compositionally biased region" description="Basic residues" evidence="5">
    <location>
        <begin position="701"/>
        <end position="711"/>
    </location>
</feature>
<dbReference type="AlphaFoldDB" id="A0A9N9TK68"/>
<dbReference type="Pfam" id="PF03715">
    <property type="entry name" value="Noc2"/>
    <property type="match status" value="1"/>
</dbReference>
<feature type="region of interest" description="Disordered" evidence="5">
    <location>
        <begin position="1"/>
        <end position="38"/>
    </location>
</feature>
<evidence type="ECO:0000256" key="3">
    <source>
        <dbReference type="ARBA" id="ARBA00023242"/>
    </source>
</evidence>
<evidence type="ECO:0000256" key="1">
    <source>
        <dbReference type="ARBA" id="ARBA00004123"/>
    </source>
</evidence>
<comment type="similarity">
    <text evidence="2">Belongs to the NOC2 family.</text>
</comment>
<accession>A0A9N9TK68</accession>
<dbReference type="PANTHER" id="PTHR12687">
    <property type="entry name" value="NUCLEOLAR COMPLEX 2 AND RAD4-RELATED"/>
    <property type="match status" value="1"/>
</dbReference>
<evidence type="ECO:0000256" key="5">
    <source>
        <dbReference type="SAM" id="MobiDB-lite"/>
    </source>
</evidence>
<evidence type="ECO:0000256" key="2">
    <source>
        <dbReference type="ARBA" id="ARBA00005907"/>
    </source>
</evidence>
<dbReference type="OrthoDB" id="10266662at2759"/>
<keyword evidence="3" id="KW-0539">Nucleus</keyword>
<dbReference type="GO" id="GO:0042393">
    <property type="term" value="F:histone binding"/>
    <property type="evidence" value="ECO:0007669"/>
    <property type="project" value="TreeGrafter"/>
</dbReference>
<evidence type="ECO:0000313" key="7">
    <source>
        <dbReference type="Proteomes" id="UP001153712"/>
    </source>
</evidence>
<feature type="region of interest" description="Disordered" evidence="5">
    <location>
        <begin position="50"/>
        <end position="112"/>
    </location>
</feature>
<evidence type="ECO:0000256" key="4">
    <source>
        <dbReference type="SAM" id="Coils"/>
    </source>
</evidence>
<dbReference type="GO" id="GO:0000122">
    <property type="term" value="P:negative regulation of transcription by RNA polymerase II"/>
    <property type="evidence" value="ECO:0007669"/>
    <property type="project" value="TreeGrafter"/>
</dbReference>
<dbReference type="Proteomes" id="UP001153712">
    <property type="component" value="Chromosome 13"/>
</dbReference>
<dbReference type="InterPro" id="IPR016024">
    <property type="entry name" value="ARM-type_fold"/>
</dbReference>
<feature type="coiled-coil region" evidence="4">
    <location>
        <begin position="588"/>
        <end position="615"/>
    </location>
</feature>
<name>A0A9N9TK68_PHYSR</name>
<protein>
    <recommendedName>
        <fullName evidence="8">Nucleolar complex protein 2 homolog</fullName>
    </recommendedName>
</protein>
<proteinExistence type="inferred from homology"/>
<dbReference type="GO" id="GO:0030690">
    <property type="term" value="C:Noc1p-Noc2p complex"/>
    <property type="evidence" value="ECO:0007669"/>
    <property type="project" value="TreeGrafter"/>
</dbReference>
<dbReference type="PANTHER" id="PTHR12687:SF4">
    <property type="entry name" value="NUCLEOLAR COMPLEX PROTEIN 2 HOMOLOG"/>
    <property type="match status" value="1"/>
</dbReference>
<sequence length="739" mass="85809">MAGVKLKKRTEKPKSVVKKASSKKIPKKINKNNIKLNPKEKEKLEALLNQDNEEDVQFSNNSDSDIDLDEKFSDDEEEITEENLENDESDDSENEASKHKQDLEKLKETDPEFYKFLQENDKKLLNFNLSDDEEDKDEGDDEIHRPADNLAVASDESDFENEDEDGDERKDSRVITHKMLRAWQTDIQTDKSSKTITTLIDAFHAALQRISSEEDNEPAYYKVDGSAVFNGVIQLCVLELGPAVRRFLRLEQGSKQPPHKCKKFSKIKNNLKLYFTDILKLLSGVTSSNIQTVLLKHLHYMSSLLTSFPNITKSITKRLIQLWGTSEDNVRVLAFFCVLRTTNNQHSFLIDTVLKSMYMTYVKNSKFVSLKSLPGINFMRRSLVEMFALDANYAYQHVFLYIRQLAIHLRNAITVNKKENIQAVYNWQFVNSLKLWGNLLSVTYNKEIMRQLIYPFVQVCIGTIKLVPTCQYYPLRFHVVQILMDLSRETGVFIPILPFLYEVLTSVDFNKKHKKVSMKPLHFTCLLRLSKSQLQENGYKDMLIETVYALALEYLSSQSHTLGFPDLNLYSIIQLKKFVKTCKNPNYNRKFKQLLEKIEQNSKFVEKERSKLNLNLNDFKQIDGWQAQIKEKKPPLTVYYENWDKLRTVKKNKQLTSNDELADYNLPVLKRSKKETARSEGPVELFPSDSEDEETADVKPKRGKRAGKKYNKTTFDSTTNEIDTSNVKDIVQDINEDDW</sequence>
<feature type="compositionally biased region" description="Acidic residues" evidence="5">
    <location>
        <begin position="64"/>
        <end position="94"/>
    </location>
</feature>
<organism evidence="6 7">
    <name type="scientific">Phyllotreta striolata</name>
    <name type="common">Striped flea beetle</name>
    <name type="synonym">Crioceris striolata</name>
    <dbReference type="NCBI Taxonomy" id="444603"/>
    <lineage>
        <taxon>Eukaryota</taxon>
        <taxon>Metazoa</taxon>
        <taxon>Ecdysozoa</taxon>
        <taxon>Arthropoda</taxon>
        <taxon>Hexapoda</taxon>
        <taxon>Insecta</taxon>
        <taxon>Pterygota</taxon>
        <taxon>Neoptera</taxon>
        <taxon>Endopterygota</taxon>
        <taxon>Coleoptera</taxon>
        <taxon>Polyphaga</taxon>
        <taxon>Cucujiformia</taxon>
        <taxon>Chrysomeloidea</taxon>
        <taxon>Chrysomelidae</taxon>
        <taxon>Galerucinae</taxon>
        <taxon>Alticini</taxon>
        <taxon>Phyllotreta</taxon>
    </lineage>
</organism>